<sequence>MKDTRLIMGLPITVEIVDTVSPEILEAVFSYFVSVDERFSPYKPESEVSRMPEALSQDMKEVLELAEKTKEETNGYFDIRKPDGSIDPSGIVKGWAIKNAADLLQEKGVQNFFIDAGGDIQTGGTNAEGKEWSVGIRNPFNKAEIIKVIYPRGRGVATSGSYERGDHIYNPLTPDKALDEIVSITVIGPDVLEADRFATAAFAMGQKGVEFIESLAGFEAYSIDKNGIATMTSNFGELTHI</sequence>
<dbReference type="InterPro" id="IPR003374">
    <property type="entry name" value="ApbE-like_sf"/>
</dbReference>
<evidence type="ECO:0000256" key="1">
    <source>
        <dbReference type="ARBA" id="ARBA00001946"/>
    </source>
</evidence>
<name>A0A1F4Y5A4_9BACT</name>
<accession>A0A1F4Y5A4</accession>
<dbReference type="GO" id="GO:0016740">
    <property type="term" value="F:transferase activity"/>
    <property type="evidence" value="ECO:0007669"/>
    <property type="project" value="UniProtKB-KW"/>
</dbReference>
<evidence type="ECO:0000256" key="7">
    <source>
        <dbReference type="ARBA" id="ARBA00022827"/>
    </source>
</evidence>
<reference evidence="11 12" key="1">
    <citation type="journal article" date="2016" name="Nat. Commun.">
        <title>Thousands of microbial genomes shed light on interconnected biogeochemical processes in an aquifer system.</title>
        <authorList>
            <person name="Anantharaman K."/>
            <person name="Brown C.T."/>
            <person name="Hug L.A."/>
            <person name="Sharon I."/>
            <person name="Castelle C.J."/>
            <person name="Probst A.J."/>
            <person name="Thomas B.C."/>
            <person name="Singh A."/>
            <person name="Wilkins M.J."/>
            <person name="Karaoz U."/>
            <person name="Brodie E.L."/>
            <person name="Williams K.H."/>
            <person name="Hubbard S.S."/>
            <person name="Banfield J.F."/>
        </authorList>
    </citation>
    <scope>NUCLEOTIDE SEQUENCE [LARGE SCALE GENOMIC DNA]</scope>
</reference>
<dbReference type="GO" id="GO:0046872">
    <property type="term" value="F:metal ion binding"/>
    <property type="evidence" value="ECO:0007669"/>
    <property type="project" value="UniProtKB-KW"/>
</dbReference>
<evidence type="ECO:0000313" key="11">
    <source>
        <dbReference type="EMBL" id="OGC88463.1"/>
    </source>
</evidence>
<keyword evidence="7" id="KW-0274">FAD</keyword>
<comment type="cofactor">
    <cofactor evidence="1">
        <name>Mg(2+)</name>
        <dbReference type="ChEBI" id="CHEBI:18420"/>
    </cofactor>
</comment>
<dbReference type="EC" id="2.7.1.180" evidence="2"/>
<dbReference type="Proteomes" id="UP000176568">
    <property type="component" value="Unassembled WGS sequence"/>
</dbReference>
<dbReference type="EMBL" id="MEXB01000008">
    <property type="protein sequence ID" value="OGC88463.1"/>
    <property type="molecule type" value="Genomic_DNA"/>
</dbReference>
<dbReference type="SUPFAM" id="SSF143631">
    <property type="entry name" value="ApbE-like"/>
    <property type="match status" value="1"/>
</dbReference>
<keyword evidence="5" id="KW-0808">Transferase</keyword>
<comment type="catalytic activity">
    <reaction evidence="10">
        <text>L-threonyl-[protein] + FAD = FMN-L-threonyl-[protein] + AMP + H(+)</text>
        <dbReference type="Rhea" id="RHEA:36847"/>
        <dbReference type="Rhea" id="RHEA-COMP:11060"/>
        <dbReference type="Rhea" id="RHEA-COMP:11061"/>
        <dbReference type="ChEBI" id="CHEBI:15378"/>
        <dbReference type="ChEBI" id="CHEBI:30013"/>
        <dbReference type="ChEBI" id="CHEBI:57692"/>
        <dbReference type="ChEBI" id="CHEBI:74257"/>
        <dbReference type="ChEBI" id="CHEBI:456215"/>
        <dbReference type="EC" id="2.7.1.180"/>
    </reaction>
</comment>
<evidence type="ECO:0000256" key="2">
    <source>
        <dbReference type="ARBA" id="ARBA00011955"/>
    </source>
</evidence>
<gene>
    <name evidence="11" type="ORF">A2419_01835</name>
</gene>
<organism evidence="11 12">
    <name type="scientific">Candidatus Adlerbacteria bacterium RIFOXYC1_FULL_48_26</name>
    <dbReference type="NCBI Taxonomy" id="1797247"/>
    <lineage>
        <taxon>Bacteria</taxon>
        <taxon>Candidatus Adleribacteriota</taxon>
    </lineage>
</organism>
<keyword evidence="6" id="KW-0479">Metal-binding</keyword>
<dbReference type="AlphaFoldDB" id="A0A1F4Y5A4"/>
<evidence type="ECO:0000313" key="12">
    <source>
        <dbReference type="Proteomes" id="UP000176568"/>
    </source>
</evidence>
<dbReference type="Gene3D" id="3.10.520.10">
    <property type="entry name" value="ApbE-like domains"/>
    <property type="match status" value="2"/>
</dbReference>
<evidence type="ECO:0000256" key="3">
    <source>
        <dbReference type="ARBA" id="ARBA00016337"/>
    </source>
</evidence>
<comment type="caution">
    <text evidence="11">The sequence shown here is derived from an EMBL/GenBank/DDBJ whole genome shotgun (WGS) entry which is preliminary data.</text>
</comment>
<protein>
    <recommendedName>
        <fullName evidence="3">FAD:protein FMN transferase</fullName>
        <ecNumber evidence="2">2.7.1.180</ecNumber>
    </recommendedName>
    <alternativeName>
        <fullName evidence="9">Flavin transferase</fullName>
    </alternativeName>
</protein>
<dbReference type="InterPro" id="IPR024932">
    <property type="entry name" value="ApbE"/>
</dbReference>
<dbReference type="PANTHER" id="PTHR30040:SF2">
    <property type="entry name" value="FAD:PROTEIN FMN TRANSFERASE"/>
    <property type="match status" value="1"/>
</dbReference>
<dbReference type="PANTHER" id="PTHR30040">
    <property type="entry name" value="THIAMINE BIOSYNTHESIS LIPOPROTEIN APBE"/>
    <property type="match status" value="1"/>
</dbReference>
<evidence type="ECO:0000256" key="8">
    <source>
        <dbReference type="ARBA" id="ARBA00022842"/>
    </source>
</evidence>
<evidence type="ECO:0000256" key="4">
    <source>
        <dbReference type="ARBA" id="ARBA00022630"/>
    </source>
</evidence>
<dbReference type="STRING" id="1797247.A2419_01835"/>
<keyword evidence="8" id="KW-0460">Magnesium</keyword>
<evidence type="ECO:0000256" key="6">
    <source>
        <dbReference type="ARBA" id="ARBA00022723"/>
    </source>
</evidence>
<dbReference type="Pfam" id="PF02424">
    <property type="entry name" value="ApbE"/>
    <property type="match status" value="2"/>
</dbReference>
<keyword evidence="4" id="KW-0285">Flavoprotein</keyword>
<evidence type="ECO:0000256" key="5">
    <source>
        <dbReference type="ARBA" id="ARBA00022679"/>
    </source>
</evidence>
<proteinExistence type="predicted"/>
<evidence type="ECO:0000256" key="10">
    <source>
        <dbReference type="ARBA" id="ARBA00048540"/>
    </source>
</evidence>
<evidence type="ECO:0000256" key="9">
    <source>
        <dbReference type="ARBA" id="ARBA00031306"/>
    </source>
</evidence>